<accession>A0ABV7RAK4</accession>
<sequence length="213" mass="23686">MARRYASCSRPVPACRSWPRRQRGFTYLGLLAVLLVLGWWLAATGQLWSTVARQQREQELLFIGDQFRQAIAQYYEQSPGGAKRFPPSMAALLRDPRLPFTRRYLRRIYPDPFTGKTEWGLIRAPDAGIAGVYSLAEGKPLKRDNFAPQYREFAQADSYADWRFAYRLVTSAAGTPEPVASQPATEAPSASAVTSTPAPPAETGNDTGELSPE</sequence>
<evidence type="ECO:0000313" key="3">
    <source>
        <dbReference type="EMBL" id="MFC3530802.1"/>
    </source>
</evidence>
<feature type="compositionally biased region" description="Low complexity" evidence="1">
    <location>
        <begin position="183"/>
        <end position="196"/>
    </location>
</feature>
<keyword evidence="2" id="KW-1133">Transmembrane helix</keyword>
<gene>
    <name evidence="3" type="ORF">ACFOLG_01250</name>
</gene>
<keyword evidence="4" id="KW-1185">Reference proteome</keyword>
<reference evidence="4" key="1">
    <citation type="journal article" date="2019" name="Int. J. Syst. Evol. Microbiol.">
        <title>The Global Catalogue of Microorganisms (GCM) 10K type strain sequencing project: providing services to taxonomists for standard genome sequencing and annotation.</title>
        <authorList>
            <consortium name="The Broad Institute Genomics Platform"/>
            <consortium name="The Broad Institute Genome Sequencing Center for Infectious Disease"/>
            <person name="Wu L."/>
            <person name="Ma J."/>
        </authorList>
    </citation>
    <scope>NUCLEOTIDE SEQUENCE [LARGE SCALE GENOMIC DNA]</scope>
    <source>
        <strain evidence="4">KCTC 42742</strain>
    </source>
</reference>
<feature type="region of interest" description="Disordered" evidence="1">
    <location>
        <begin position="175"/>
        <end position="213"/>
    </location>
</feature>
<dbReference type="Proteomes" id="UP001595741">
    <property type="component" value="Unassembled WGS sequence"/>
</dbReference>
<protein>
    <submittedName>
        <fullName evidence="3">Type II secretion system protein</fullName>
    </submittedName>
</protein>
<evidence type="ECO:0000313" key="4">
    <source>
        <dbReference type="Proteomes" id="UP001595741"/>
    </source>
</evidence>
<proteinExistence type="predicted"/>
<feature type="compositionally biased region" description="Polar residues" evidence="1">
    <location>
        <begin position="204"/>
        <end position="213"/>
    </location>
</feature>
<keyword evidence="2" id="KW-0812">Transmembrane</keyword>
<organism evidence="3 4">
    <name type="scientific">Vogesella facilis</name>
    <dbReference type="NCBI Taxonomy" id="1655232"/>
    <lineage>
        <taxon>Bacteria</taxon>
        <taxon>Pseudomonadati</taxon>
        <taxon>Pseudomonadota</taxon>
        <taxon>Betaproteobacteria</taxon>
        <taxon>Neisseriales</taxon>
        <taxon>Chromobacteriaceae</taxon>
        <taxon>Vogesella</taxon>
    </lineage>
</organism>
<evidence type="ECO:0000256" key="2">
    <source>
        <dbReference type="SAM" id="Phobius"/>
    </source>
</evidence>
<name>A0ABV7RAK4_9NEIS</name>
<keyword evidence="2" id="KW-0472">Membrane</keyword>
<comment type="caution">
    <text evidence="3">The sequence shown here is derived from an EMBL/GenBank/DDBJ whole genome shotgun (WGS) entry which is preliminary data.</text>
</comment>
<feature type="transmembrane region" description="Helical" evidence="2">
    <location>
        <begin position="25"/>
        <end position="48"/>
    </location>
</feature>
<dbReference type="EMBL" id="JBHRXN010000002">
    <property type="protein sequence ID" value="MFC3530802.1"/>
    <property type="molecule type" value="Genomic_DNA"/>
</dbReference>
<evidence type="ECO:0000256" key="1">
    <source>
        <dbReference type="SAM" id="MobiDB-lite"/>
    </source>
</evidence>
<dbReference type="RefSeq" id="WP_386087573.1">
    <property type="nucleotide sequence ID" value="NZ_JBHRXN010000002.1"/>
</dbReference>